<keyword evidence="1" id="KW-0808">Transferase</keyword>
<dbReference type="HOGENOM" id="CLU_1127390_0_0_5"/>
<dbReference type="EMBL" id="AP012603">
    <property type="protein sequence ID" value="BAM90404.1"/>
    <property type="molecule type" value="Genomic_DNA"/>
</dbReference>
<dbReference type="RefSeq" id="WP_015667509.1">
    <property type="nucleotide sequence ID" value="NC_020453.1"/>
</dbReference>
<dbReference type="OrthoDB" id="8448297at2"/>
<evidence type="ECO:0000313" key="1">
    <source>
        <dbReference type="EMBL" id="BAM90404.1"/>
    </source>
</evidence>
<dbReference type="KEGG" id="aol:S58_44190"/>
<gene>
    <name evidence="1" type="ORF">S58_44190</name>
</gene>
<dbReference type="Proteomes" id="UP000011841">
    <property type="component" value="Chromosome"/>
</dbReference>
<evidence type="ECO:0000313" key="2">
    <source>
        <dbReference type="Proteomes" id="UP000011841"/>
    </source>
</evidence>
<dbReference type="GeneID" id="301818204"/>
<protein>
    <submittedName>
        <fullName evidence="1">Sulfotransferase</fullName>
    </submittedName>
</protein>
<dbReference type="GO" id="GO:0016740">
    <property type="term" value="F:transferase activity"/>
    <property type="evidence" value="ECO:0007669"/>
    <property type="project" value="UniProtKB-KW"/>
</dbReference>
<keyword evidence="2" id="KW-1185">Reference proteome</keyword>
<proteinExistence type="predicted"/>
<sequence>MLVDVSCWHFEYLHDTPQDRALRAYDASLVRGPEYYDFPDTEALLKHLDGPGDDDRCRFQQSIAERLGQDPDVAAVKALRTPLKNLKHFRAYRRRQYDKYHAAARQIADGKASTTDRKLIDEFDLEFNASKISLDPGQILFHGRCNDQLVAEHPYPSYVSATLDPIVALNSAYRRAGVDCINGRPIVLVLKLCVSLRSLWGHVGKSQEWELLLPRGIDWKETERRPGKAFDIIHATAVAEPKRPKT</sequence>
<accession>M4Z9K6</accession>
<reference evidence="1 2" key="1">
    <citation type="journal article" date="2013" name="Appl. Environ. Microbiol.">
        <title>Genome analysis suggests that the soil oligotrophic bacterium Agromonas oligotrophica (Bradyrhizobium oligotrophicum) is a nitrogen-fixing symbiont of Aeschynomene indica.</title>
        <authorList>
            <person name="Okubo T."/>
            <person name="Fukushima S."/>
            <person name="Itakura M."/>
            <person name="Oshima K."/>
            <person name="Longtonglang A."/>
            <person name="Teaumroong N."/>
            <person name="Mitsui H."/>
            <person name="Hattori M."/>
            <person name="Hattori R."/>
            <person name="Hattori T."/>
            <person name="Minamisawa K."/>
        </authorList>
    </citation>
    <scope>NUCLEOTIDE SEQUENCE [LARGE SCALE GENOMIC DNA]</scope>
    <source>
        <strain evidence="1 2">S58</strain>
    </source>
</reference>
<dbReference type="STRING" id="1245469.S58_44190"/>
<name>M4Z9K6_9BRAD</name>
<organism evidence="1 2">
    <name type="scientific">Bradyrhizobium oligotrophicum S58</name>
    <dbReference type="NCBI Taxonomy" id="1245469"/>
    <lineage>
        <taxon>Bacteria</taxon>
        <taxon>Pseudomonadati</taxon>
        <taxon>Pseudomonadota</taxon>
        <taxon>Alphaproteobacteria</taxon>
        <taxon>Hyphomicrobiales</taxon>
        <taxon>Nitrobacteraceae</taxon>
        <taxon>Bradyrhizobium</taxon>
    </lineage>
</organism>
<dbReference type="AlphaFoldDB" id="M4Z9K6"/>